<dbReference type="Pfam" id="PF07885">
    <property type="entry name" value="Ion_trans_2"/>
    <property type="match status" value="1"/>
</dbReference>
<evidence type="ECO:0000256" key="10">
    <source>
        <dbReference type="ARBA" id="ARBA00023303"/>
    </source>
</evidence>
<feature type="transmembrane region" description="Helical" evidence="12">
    <location>
        <begin position="26"/>
        <end position="47"/>
    </location>
</feature>
<dbReference type="Gene3D" id="3.40.50.720">
    <property type="entry name" value="NAD(P)-binding Rossmann-like Domain"/>
    <property type="match status" value="1"/>
</dbReference>
<name>A0A5D4KD08_9BACI</name>
<dbReference type="Gene3D" id="1.10.287.70">
    <property type="match status" value="1"/>
</dbReference>
<evidence type="ECO:0000256" key="1">
    <source>
        <dbReference type="ARBA" id="ARBA00004651"/>
    </source>
</evidence>
<dbReference type="PANTHER" id="PTHR10027">
    <property type="entry name" value="CALCIUM-ACTIVATED POTASSIUM CHANNEL ALPHA CHAIN"/>
    <property type="match status" value="1"/>
</dbReference>
<feature type="transmembrane region" description="Helical" evidence="12">
    <location>
        <begin position="83"/>
        <end position="104"/>
    </location>
</feature>
<evidence type="ECO:0000256" key="12">
    <source>
        <dbReference type="SAM" id="Phobius"/>
    </source>
</evidence>
<keyword evidence="5" id="KW-0631">Potassium channel</keyword>
<evidence type="ECO:0000256" key="9">
    <source>
        <dbReference type="ARBA" id="ARBA00023136"/>
    </source>
</evidence>
<proteinExistence type="predicted"/>
<dbReference type="RefSeq" id="WP_148947224.1">
    <property type="nucleotide sequence ID" value="NZ_JBNIKK010000020.1"/>
</dbReference>
<comment type="subcellular location">
    <subcellularLocation>
        <location evidence="1">Cell membrane</location>
        <topology evidence="1">Multi-pass membrane protein</topology>
    </subcellularLocation>
</comment>
<dbReference type="AlphaFoldDB" id="A0A5D4KD08"/>
<reference evidence="14 15" key="1">
    <citation type="submission" date="2019-08" db="EMBL/GenBank/DDBJ databases">
        <title>Bacillus genomes from the desert of Cuatro Cienegas, Coahuila.</title>
        <authorList>
            <person name="Olmedo-Alvarez G."/>
        </authorList>
    </citation>
    <scope>NUCLEOTIDE SEQUENCE [LARGE SCALE GENOMIC DNA]</scope>
    <source>
        <strain evidence="14 15">CH40_1T</strain>
    </source>
</reference>
<keyword evidence="7 12" id="KW-1133">Transmembrane helix</keyword>
<accession>A0A5D4KD08</accession>
<sequence>MEENNRRCNGVTIFIRLWKKVSKMDFSVILFLSLAIVLFGTVSIHYIEPENFPTLFEGFWWTMTTLTTVGYGDYYPTTVPGRLLGVFLFIFGIGIIGLLISKIMDVLATYNTLKREGKLLFKNKEHFIYIGWSSRTERAIKEVLAHKGDKHIVLIEQLDNAPFTHDLVHFISGDASDEEVLMKANILEADRVAIFSDLSISKPVLADGKSLLIASAVEALSKKNNANIHSVVEVMEEKNIPLFNHIDVDDFILSNDSVSLLMAKATLQPGTTGLFRQLLSKKFGKNIHELVPLKDWHTYKDASHALFESGAVLIAVNEDMDFSNAAEKKLRKEDVLYIICDDRVYQTLHAGAAT</sequence>
<evidence type="ECO:0000256" key="4">
    <source>
        <dbReference type="ARBA" id="ARBA00022692"/>
    </source>
</evidence>
<keyword evidence="10 14" id="KW-0407">Ion channel</keyword>
<keyword evidence="3" id="KW-0633">Potassium transport</keyword>
<evidence type="ECO:0000256" key="3">
    <source>
        <dbReference type="ARBA" id="ARBA00022538"/>
    </source>
</evidence>
<dbReference type="SUPFAM" id="SSF81324">
    <property type="entry name" value="Voltage-gated potassium channels"/>
    <property type="match status" value="1"/>
</dbReference>
<dbReference type="SUPFAM" id="SSF51735">
    <property type="entry name" value="NAD(P)-binding Rossmann-fold domains"/>
    <property type="match status" value="1"/>
</dbReference>
<dbReference type="PANTHER" id="PTHR10027:SF10">
    <property type="entry name" value="SLOWPOKE 2, ISOFORM D"/>
    <property type="match status" value="1"/>
</dbReference>
<protein>
    <submittedName>
        <fullName evidence="14">Potassium channel protein</fullName>
    </submittedName>
</protein>
<keyword evidence="9 12" id="KW-0472">Membrane</keyword>
<keyword evidence="2" id="KW-0813">Transport</keyword>
<dbReference type="PROSITE" id="PS51201">
    <property type="entry name" value="RCK_N"/>
    <property type="match status" value="1"/>
</dbReference>
<dbReference type="InterPro" id="IPR036291">
    <property type="entry name" value="NAD(P)-bd_dom_sf"/>
</dbReference>
<organism evidence="14 15">
    <name type="scientific">Rossellomorea vietnamensis</name>
    <dbReference type="NCBI Taxonomy" id="218284"/>
    <lineage>
        <taxon>Bacteria</taxon>
        <taxon>Bacillati</taxon>
        <taxon>Bacillota</taxon>
        <taxon>Bacilli</taxon>
        <taxon>Bacillales</taxon>
        <taxon>Bacillaceae</taxon>
        <taxon>Rossellomorea</taxon>
    </lineage>
</organism>
<dbReference type="Proteomes" id="UP000323317">
    <property type="component" value="Unassembled WGS sequence"/>
</dbReference>
<dbReference type="PRINTS" id="PR00169">
    <property type="entry name" value="KCHANNEL"/>
</dbReference>
<comment type="caution">
    <text evidence="14">The sequence shown here is derived from an EMBL/GenBank/DDBJ whole genome shotgun (WGS) entry which is preliminary data.</text>
</comment>
<dbReference type="EMBL" id="VTEH01000010">
    <property type="protein sequence ID" value="TYR74766.1"/>
    <property type="molecule type" value="Genomic_DNA"/>
</dbReference>
<comment type="catalytic activity">
    <reaction evidence="11">
        <text>K(+)(in) = K(+)(out)</text>
        <dbReference type="Rhea" id="RHEA:29463"/>
        <dbReference type="ChEBI" id="CHEBI:29103"/>
    </reaction>
</comment>
<evidence type="ECO:0000256" key="2">
    <source>
        <dbReference type="ARBA" id="ARBA00022448"/>
    </source>
</evidence>
<dbReference type="InterPro" id="IPR003148">
    <property type="entry name" value="RCK_N"/>
</dbReference>
<feature type="domain" description="RCK N-terminal" evidence="13">
    <location>
        <begin position="124"/>
        <end position="253"/>
    </location>
</feature>
<evidence type="ECO:0000256" key="5">
    <source>
        <dbReference type="ARBA" id="ARBA00022826"/>
    </source>
</evidence>
<keyword evidence="4 12" id="KW-0812">Transmembrane</keyword>
<gene>
    <name evidence="14" type="ORF">FZC79_12970</name>
</gene>
<dbReference type="InterPro" id="IPR047871">
    <property type="entry name" value="K_chnl_Slo-like"/>
</dbReference>
<evidence type="ECO:0000256" key="7">
    <source>
        <dbReference type="ARBA" id="ARBA00022989"/>
    </source>
</evidence>
<dbReference type="InterPro" id="IPR013099">
    <property type="entry name" value="K_chnl_dom"/>
</dbReference>
<dbReference type="Pfam" id="PF02254">
    <property type="entry name" value="TrkA_N"/>
    <property type="match status" value="1"/>
</dbReference>
<dbReference type="GO" id="GO:0005267">
    <property type="term" value="F:potassium channel activity"/>
    <property type="evidence" value="ECO:0007669"/>
    <property type="project" value="UniProtKB-KW"/>
</dbReference>
<evidence type="ECO:0000256" key="6">
    <source>
        <dbReference type="ARBA" id="ARBA00022958"/>
    </source>
</evidence>
<keyword evidence="6" id="KW-0630">Potassium</keyword>
<evidence type="ECO:0000256" key="11">
    <source>
        <dbReference type="ARBA" id="ARBA00034430"/>
    </source>
</evidence>
<evidence type="ECO:0000259" key="13">
    <source>
        <dbReference type="PROSITE" id="PS51201"/>
    </source>
</evidence>
<evidence type="ECO:0000313" key="14">
    <source>
        <dbReference type="EMBL" id="TYR74766.1"/>
    </source>
</evidence>
<dbReference type="GO" id="GO:0005886">
    <property type="term" value="C:plasma membrane"/>
    <property type="evidence" value="ECO:0007669"/>
    <property type="project" value="UniProtKB-SubCell"/>
</dbReference>
<keyword evidence="8" id="KW-0406">Ion transport</keyword>
<evidence type="ECO:0000256" key="8">
    <source>
        <dbReference type="ARBA" id="ARBA00023065"/>
    </source>
</evidence>
<evidence type="ECO:0000313" key="15">
    <source>
        <dbReference type="Proteomes" id="UP000323317"/>
    </source>
</evidence>